<dbReference type="AlphaFoldDB" id="A8RF28"/>
<dbReference type="InterPro" id="IPR021144">
    <property type="entry name" value="UPF0597"/>
</dbReference>
<evidence type="ECO:0000313" key="3">
    <source>
        <dbReference type="EMBL" id="EDP10121.1"/>
    </source>
</evidence>
<name>A8RF28_9FIRM</name>
<organism evidence="3 4">
    <name type="scientific">Amedibacillus dolichus DSM 3991</name>
    <dbReference type="NCBI Taxonomy" id="428127"/>
    <lineage>
        <taxon>Bacteria</taxon>
        <taxon>Bacillati</taxon>
        <taxon>Bacillota</taxon>
        <taxon>Erysipelotrichia</taxon>
        <taxon>Erysipelotrichales</taxon>
        <taxon>Erysipelotrichaceae</taxon>
        <taxon>Amedibacillus</taxon>
    </lineage>
</organism>
<dbReference type="Pfam" id="PF03313">
    <property type="entry name" value="SDH_alpha"/>
    <property type="match status" value="1"/>
</dbReference>
<dbReference type="PANTHER" id="PTHR30501">
    <property type="entry name" value="UPF0597 PROTEIN YHAM"/>
    <property type="match status" value="1"/>
</dbReference>
<comment type="similarity">
    <text evidence="1">Belongs to the UPF0597 family.</text>
</comment>
<evidence type="ECO:0000256" key="1">
    <source>
        <dbReference type="HAMAP-Rule" id="MF_01845"/>
    </source>
</evidence>
<sequence length="428" mass="46768">MVKMKKYDEQYNQYIQILKEELVPAMGCTEPIAIAYIASYAREVLGCEPQRVVIEVSGNVLKNVKSVIVPNTEQMKGIQAAVAAGIVCGKADHKLEVLAEVNVEDKKKLHAYIEEHEIQVELAKSPFIFDLFITVYADDSYARVRIVNYHTNIVYVEKDHQILLDKKIKDVKEDVCDKSCLNVKDIVEFANIVDISDVKECLDRQIQYNMAIAEEGIANSYGANIGKVLLSMYPDDVKVKCRAYAAAASDARMNGCELPVIIVSGSGNQGITASVPVVVFAKESNLDQELLYRGLLVSDLVTIHQKSGIGRLSAFCGAVSAGVGCGAGIAYMETQDYETVAHTIVNALGIVSGMVCDGAKASCAAKIQAAVDAGIMGYCMYLAHQQFRDGDGLIVKGVENTIQNISKLAREGMKETDKEIIRMMIKNC</sequence>
<accession>A8RF28</accession>
<feature type="domain" description="Serine dehydratase-like alpha subunit" evidence="2">
    <location>
        <begin position="93"/>
        <end position="421"/>
    </location>
</feature>
<dbReference type="PANTHER" id="PTHR30501:SF2">
    <property type="entry name" value="UPF0597 PROTEIN YHAM"/>
    <property type="match status" value="1"/>
</dbReference>
<dbReference type="Proteomes" id="UP000004090">
    <property type="component" value="Unassembled WGS sequence"/>
</dbReference>
<reference evidence="3 4" key="2">
    <citation type="submission" date="2007-09" db="EMBL/GenBank/DDBJ databases">
        <authorList>
            <person name="Fulton L."/>
            <person name="Clifton S."/>
            <person name="Fulton B."/>
            <person name="Xu J."/>
            <person name="Minx P."/>
            <person name="Pepin K.H."/>
            <person name="Johnson M."/>
            <person name="Thiruvilangam P."/>
            <person name="Bhonagiri V."/>
            <person name="Nash W.E."/>
            <person name="Mardis E.R."/>
            <person name="Wilson R.K."/>
        </authorList>
    </citation>
    <scope>NUCLEOTIDE SEQUENCE [LARGE SCALE GENOMIC DNA]</scope>
    <source>
        <strain evidence="3 4">DSM 3991</strain>
    </source>
</reference>
<dbReference type="InterPro" id="IPR005130">
    <property type="entry name" value="Ser_deHydtase-like_asu"/>
</dbReference>
<dbReference type="HOGENOM" id="CLU_051840_0_0_9"/>
<gene>
    <name evidence="3" type="ORF">EUBDOL_02135</name>
</gene>
<dbReference type="HAMAP" id="MF_01845">
    <property type="entry name" value="UPF0597"/>
    <property type="match status" value="1"/>
</dbReference>
<comment type="caution">
    <text evidence="3">The sequence shown here is derived from an EMBL/GenBank/DDBJ whole genome shotgun (WGS) entry which is preliminary data.</text>
</comment>
<protein>
    <recommendedName>
        <fullName evidence="1">UPF0597 protein EUBDOL_02135</fullName>
    </recommendedName>
</protein>
<dbReference type="PIRSF" id="PIRSF006054">
    <property type="entry name" value="UCP006054"/>
    <property type="match status" value="1"/>
</dbReference>
<dbReference type="EMBL" id="ABAW02000025">
    <property type="protein sequence ID" value="EDP10121.1"/>
    <property type="molecule type" value="Genomic_DNA"/>
</dbReference>
<reference evidence="3 4" key="1">
    <citation type="submission" date="2007-09" db="EMBL/GenBank/DDBJ databases">
        <title>Draft genome sequence of Eubacterium dolichum (DSM 3991).</title>
        <authorList>
            <person name="Sudarsanam P."/>
            <person name="Ley R."/>
            <person name="Guruge J."/>
            <person name="Turnbaugh P.J."/>
            <person name="Mahowald M."/>
            <person name="Liep D."/>
            <person name="Gordon J."/>
        </authorList>
    </citation>
    <scope>NUCLEOTIDE SEQUENCE [LARGE SCALE GENOMIC DNA]</scope>
    <source>
        <strain evidence="3 4">DSM 3991</strain>
    </source>
</reference>
<evidence type="ECO:0000313" key="4">
    <source>
        <dbReference type="Proteomes" id="UP000004090"/>
    </source>
</evidence>
<dbReference type="GO" id="GO:0019450">
    <property type="term" value="P:L-cysteine catabolic process to pyruvate"/>
    <property type="evidence" value="ECO:0007669"/>
    <property type="project" value="TreeGrafter"/>
</dbReference>
<proteinExistence type="inferred from homology"/>
<dbReference type="eggNOG" id="COG3681">
    <property type="taxonomic scope" value="Bacteria"/>
</dbReference>
<evidence type="ECO:0000259" key="2">
    <source>
        <dbReference type="Pfam" id="PF03313"/>
    </source>
</evidence>
<dbReference type="GO" id="GO:0080146">
    <property type="term" value="F:L-cysteine desulfhydrase activity"/>
    <property type="evidence" value="ECO:0007669"/>
    <property type="project" value="TreeGrafter"/>
</dbReference>
<dbReference type="STRING" id="428127.EUBDOL_02135"/>